<dbReference type="Pfam" id="PF00082">
    <property type="entry name" value="Peptidase_S8"/>
    <property type="match status" value="1"/>
</dbReference>
<dbReference type="PROSITE" id="PS51892">
    <property type="entry name" value="SUBTILASE"/>
    <property type="match status" value="1"/>
</dbReference>
<comment type="similarity">
    <text evidence="1 5 6">Belongs to the peptidase S8 family.</text>
</comment>
<dbReference type="Gene3D" id="3.40.50.200">
    <property type="entry name" value="Peptidase S8/S53 domain"/>
    <property type="match status" value="1"/>
</dbReference>
<dbReference type="AlphaFoldDB" id="A0A542DCH8"/>
<dbReference type="Proteomes" id="UP000320876">
    <property type="component" value="Unassembled WGS sequence"/>
</dbReference>
<keyword evidence="9" id="KW-1185">Reference proteome</keyword>
<evidence type="ECO:0000313" key="9">
    <source>
        <dbReference type="Proteomes" id="UP000320876"/>
    </source>
</evidence>
<evidence type="ECO:0000256" key="2">
    <source>
        <dbReference type="ARBA" id="ARBA00022670"/>
    </source>
</evidence>
<dbReference type="InterPro" id="IPR051048">
    <property type="entry name" value="Peptidase_S8/S53_subtilisin"/>
</dbReference>
<dbReference type="InterPro" id="IPR000209">
    <property type="entry name" value="Peptidase_S8/S53_dom"/>
</dbReference>
<keyword evidence="3 5" id="KW-0378">Hydrolase</keyword>
<proteinExistence type="inferred from homology"/>
<evidence type="ECO:0000259" key="7">
    <source>
        <dbReference type="Pfam" id="PF00082"/>
    </source>
</evidence>
<keyword evidence="2 5" id="KW-0645">Protease</keyword>
<feature type="domain" description="Peptidase S8/S53" evidence="7">
    <location>
        <begin position="133"/>
        <end position="379"/>
    </location>
</feature>
<dbReference type="EMBL" id="VFML01000001">
    <property type="protein sequence ID" value="TQJ00767.1"/>
    <property type="molecule type" value="Genomic_DNA"/>
</dbReference>
<protein>
    <submittedName>
        <fullName evidence="8">Subtilase family protein</fullName>
    </submittedName>
</protein>
<dbReference type="InterPro" id="IPR036852">
    <property type="entry name" value="Peptidase_S8/S53_dom_sf"/>
</dbReference>
<dbReference type="PRINTS" id="PR00723">
    <property type="entry name" value="SUBTILISIN"/>
</dbReference>
<evidence type="ECO:0000313" key="8">
    <source>
        <dbReference type="EMBL" id="TQJ00767.1"/>
    </source>
</evidence>
<feature type="active site" description="Charge relay system" evidence="5">
    <location>
        <position position="174"/>
    </location>
</feature>
<evidence type="ECO:0000256" key="1">
    <source>
        <dbReference type="ARBA" id="ARBA00011073"/>
    </source>
</evidence>
<dbReference type="SUPFAM" id="SSF52743">
    <property type="entry name" value="Subtilisin-like"/>
    <property type="match status" value="1"/>
</dbReference>
<dbReference type="GO" id="GO:0006508">
    <property type="term" value="P:proteolysis"/>
    <property type="evidence" value="ECO:0007669"/>
    <property type="project" value="UniProtKB-KW"/>
</dbReference>
<dbReference type="PROSITE" id="PS00136">
    <property type="entry name" value="SUBTILASE_ASP"/>
    <property type="match status" value="1"/>
</dbReference>
<evidence type="ECO:0000256" key="4">
    <source>
        <dbReference type="ARBA" id="ARBA00022825"/>
    </source>
</evidence>
<dbReference type="PANTHER" id="PTHR43399">
    <property type="entry name" value="SUBTILISIN-RELATED"/>
    <property type="match status" value="1"/>
</dbReference>
<dbReference type="PANTHER" id="PTHR43399:SF4">
    <property type="entry name" value="CELL WALL-ASSOCIATED PROTEASE"/>
    <property type="match status" value="1"/>
</dbReference>
<evidence type="ECO:0000256" key="6">
    <source>
        <dbReference type="RuleBase" id="RU003355"/>
    </source>
</evidence>
<keyword evidence="4 5" id="KW-0720">Serine protease</keyword>
<feature type="active site" description="Charge relay system" evidence="5">
    <location>
        <position position="142"/>
    </location>
</feature>
<evidence type="ECO:0000256" key="5">
    <source>
        <dbReference type="PROSITE-ProRule" id="PRU01240"/>
    </source>
</evidence>
<accession>A0A542DCH8</accession>
<comment type="caution">
    <text evidence="8">The sequence shown here is derived from an EMBL/GenBank/DDBJ whole genome shotgun (WGS) entry which is preliminary data.</text>
</comment>
<dbReference type="OrthoDB" id="9766923at2"/>
<gene>
    <name evidence="8" type="ORF">FB471_0416</name>
</gene>
<dbReference type="InterPro" id="IPR023828">
    <property type="entry name" value="Peptidase_S8_Ser-AS"/>
</dbReference>
<feature type="active site" description="Charge relay system" evidence="5">
    <location>
        <position position="345"/>
    </location>
</feature>
<sequence>MTEAAGGTTNGRYLVLLEDHSGDAGIRTMADVAGLRPANTADLAGTTLSDLTAEVDGVLLYDLGVVLITAAPDQVEALDRATRERGPIARVEPERTVHAISPAAPAAEQAGMDESTLTWGLQAVGVTESDATGAGIRVAVLDTGFDVDHPDFARRTVVTRSFIPGEDIADGHGHGTHCIGTACGPREPAEGPGYGIAHESEIYAGKVLSNAGSGTDGGILAGISWAIAHGCTVVSMSLGAPTRPGDPHSPIFERAARRALQRGTLIVAAAGNDSRRAQDHIAPVGHPANCPSVLAVGAVDARDGIADFSCGTVDLAGAVDLIGPGVDVYSSWPMPDRQHTISGTSMATPHVSGVAALIAQRYGGGGLELWARLSQTAHRSALPSTDVGAGLVRAPGAEG</sequence>
<organism evidence="8 9">
    <name type="scientific">Amycolatopsis cihanbeyliensis</name>
    <dbReference type="NCBI Taxonomy" id="1128664"/>
    <lineage>
        <taxon>Bacteria</taxon>
        <taxon>Bacillati</taxon>
        <taxon>Actinomycetota</taxon>
        <taxon>Actinomycetes</taxon>
        <taxon>Pseudonocardiales</taxon>
        <taxon>Pseudonocardiaceae</taxon>
        <taxon>Amycolatopsis</taxon>
    </lineage>
</organism>
<dbReference type="RefSeq" id="WP_141995659.1">
    <property type="nucleotide sequence ID" value="NZ_VFML01000001.1"/>
</dbReference>
<name>A0A542DCH8_AMYCI</name>
<dbReference type="PROSITE" id="PS00138">
    <property type="entry name" value="SUBTILASE_SER"/>
    <property type="match status" value="1"/>
</dbReference>
<dbReference type="InterPro" id="IPR015500">
    <property type="entry name" value="Peptidase_S8_subtilisin-rel"/>
</dbReference>
<dbReference type="InterPro" id="IPR023827">
    <property type="entry name" value="Peptidase_S8_Asp-AS"/>
</dbReference>
<evidence type="ECO:0000256" key="3">
    <source>
        <dbReference type="ARBA" id="ARBA00022801"/>
    </source>
</evidence>
<dbReference type="GO" id="GO:0004252">
    <property type="term" value="F:serine-type endopeptidase activity"/>
    <property type="evidence" value="ECO:0007669"/>
    <property type="project" value="UniProtKB-UniRule"/>
</dbReference>
<reference evidence="8 9" key="1">
    <citation type="submission" date="2019-06" db="EMBL/GenBank/DDBJ databases">
        <title>Sequencing the genomes of 1000 actinobacteria strains.</title>
        <authorList>
            <person name="Klenk H.-P."/>
        </authorList>
    </citation>
    <scope>NUCLEOTIDE SEQUENCE [LARGE SCALE GENOMIC DNA]</scope>
    <source>
        <strain evidence="8 9">DSM 45679</strain>
    </source>
</reference>